<dbReference type="EC" id="2.4.1.25" evidence="3 10"/>
<dbReference type="GO" id="GO:0004134">
    <property type="term" value="F:4-alpha-glucanotransferase activity"/>
    <property type="evidence" value="ECO:0007669"/>
    <property type="project" value="UniProtKB-EC"/>
</dbReference>
<gene>
    <name evidence="11" type="primary">malQ</name>
    <name evidence="11" type="ORF">ACFOVU_25210</name>
</gene>
<evidence type="ECO:0000256" key="2">
    <source>
        <dbReference type="ARBA" id="ARBA00005684"/>
    </source>
</evidence>
<keyword evidence="7 10" id="KW-0119">Carbohydrate metabolism</keyword>
<organism evidence="11 12">
    <name type="scientific">Nocardiopsis sediminis</name>
    <dbReference type="NCBI Taxonomy" id="1778267"/>
    <lineage>
        <taxon>Bacteria</taxon>
        <taxon>Bacillati</taxon>
        <taxon>Actinomycetota</taxon>
        <taxon>Actinomycetes</taxon>
        <taxon>Streptosporangiales</taxon>
        <taxon>Nocardiopsidaceae</taxon>
        <taxon>Nocardiopsis</taxon>
    </lineage>
</organism>
<evidence type="ECO:0000256" key="6">
    <source>
        <dbReference type="ARBA" id="ARBA00022679"/>
    </source>
</evidence>
<sequence length="690" mass="75953">MSDAHLARLAEEYGVATTREDWRGRRVRVPVDTLRHVLAALGADPSRPKAALEEHWARQATRLLPPAVVTRAGRPPKLPLPDDTRAWVEMAGAQWTEPCADLPIGVHVLHVENGTVRQRAPLLVVPDRLEPGTALTEGREWGLMTQLYSVRSRASWGLGDLRDLAELADWSARDLGAAFTAVNPLHATGPLPPLEPSPYLPASRRYASPLYIRIEDIPEYARLEPVQREGIQRLARPLRERGRTADLLDRDAVWEAKREALTVLFQAPRSPAREAAFQAYLEREGAPLVEFATWSHLAEDHGPDYRTWPGELRDVSAHTVGAEALRRWPGVDFHRWMQWVLDDQLAAAQAGARTAGMPIGIVHDVALGVAPGGADAWMYRDAIAPGISVGAPPDEAHPQGRDWRQPPWHPIRLAEQGYAPLRQILRQAMRHAGGVRIDHAAGLFRLWWVPEGAPPDQGTYVRYDHEGTVGALALAAREFGSLVIGDDLGEVEPWVRDHLAERGILGTSALWFERDPGGVPRRPDVWRSACLATVATHDLPPVASYLSAEHIELRDRLGLLGRPVDEERAAAEVQVAAWCATLVDLGLLDPGADPVSDPATIVEALHAYLARTPARLIGIALTDVVGDRRMQHQPGTTGEYPNWRIPLTSAEGEPVLLDELMADPRLNDAARRVLRPVMEPDLPSAHRAGG</sequence>
<dbReference type="Gene3D" id="3.20.20.80">
    <property type="entry name" value="Glycosidases"/>
    <property type="match status" value="1"/>
</dbReference>
<keyword evidence="6 10" id="KW-0808">Transferase</keyword>
<dbReference type="Pfam" id="PF02446">
    <property type="entry name" value="Glyco_hydro_77"/>
    <property type="match status" value="1"/>
</dbReference>
<proteinExistence type="inferred from homology"/>
<evidence type="ECO:0000313" key="12">
    <source>
        <dbReference type="Proteomes" id="UP001595847"/>
    </source>
</evidence>
<keyword evidence="12" id="KW-1185">Reference proteome</keyword>
<evidence type="ECO:0000256" key="7">
    <source>
        <dbReference type="ARBA" id="ARBA00023277"/>
    </source>
</evidence>
<evidence type="ECO:0000256" key="8">
    <source>
        <dbReference type="ARBA" id="ARBA00031423"/>
    </source>
</evidence>
<evidence type="ECO:0000313" key="11">
    <source>
        <dbReference type="EMBL" id="MFC3999238.1"/>
    </source>
</evidence>
<keyword evidence="5 10" id="KW-0328">Glycosyltransferase</keyword>
<evidence type="ECO:0000256" key="1">
    <source>
        <dbReference type="ARBA" id="ARBA00000439"/>
    </source>
</evidence>
<dbReference type="Proteomes" id="UP001595847">
    <property type="component" value="Unassembled WGS sequence"/>
</dbReference>
<dbReference type="EMBL" id="JBHSBH010000015">
    <property type="protein sequence ID" value="MFC3999238.1"/>
    <property type="molecule type" value="Genomic_DNA"/>
</dbReference>
<dbReference type="RefSeq" id="WP_378537555.1">
    <property type="nucleotide sequence ID" value="NZ_JBHSBH010000015.1"/>
</dbReference>
<dbReference type="NCBIfam" id="TIGR00217">
    <property type="entry name" value="malQ"/>
    <property type="match status" value="1"/>
</dbReference>
<evidence type="ECO:0000256" key="4">
    <source>
        <dbReference type="ARBA" id="ARBA00020295"/>
    </source>
</evidence>
<evidence type="ECO:0000256" key="9">
    <source>
        <dbReference type="ARBA" id="ARBA00031501"/>
    </source>
</evidence>
<reference evidence="12" key="1">
    <citation type="journal article" date="2019" name="Int. J. Syst. Evol. Microbiol.">
        <title>The Global Catalogue of Microorganisms (GCM) 10K type strain sequencing project: providing services to taxonomists for standard genome sequencing and annotation.</title>
        <authorList>
            <consortium name="The Broad Institute Genomics Platform"/>
            <consortium name="The Broad Institute Genome Sequencing Center for Infectious Disease"/>
            <person name="Wu L."/>
            <person name="Ma J."/>
        </authorList>
    </citation>
    <scope>NUCLEOTIDE SEQUENCE [LARGE SCALE GENOMIC DNA]</scope>
    <source>
        <strain evidence="12">TBRC 1826</strain>
    </source>
</reference>
<evidence type="ECO:0000256" key="10">
    <source>
        <dbReference type="RuleBase" id="RU361207"/>
    </source>
</evidence>
<comment type="caution">
    <text evidence="11">The sequence shown here is derived from an EMBL/GenBank/DDBJ whole genome shotgun (WGS) entry which is preliminary data.</text>
</comment>
<dbReference type="InterPro" id="IPR003385">
    <property type="entry name" value="Glyco_hydro_77"/>
</dbReference>
<name>A0ABV8FVY7_9ACTN</name>
<dbReference type="SUPFAM" id="SSF51445">
    <property type="entry name" value="(Trans)glycosidases"/>
    <property type="match status" value="1"/>
</dbReference>
<accession>A0ABV8FVY7</accession>
<comment type="catalytic activity">
    <reaction evidence="1 10">
        <text>Transfers a segment of a (1-&gt;4)-alpha-D-glucan to a new position in an acceptor, which may be glucose or a (1-&gt;4)-alpha-D-glucan.</text>
        <dbReference type="EC" id="2.4.1.25"/>
    </reaction>
</comment>
<dbReference type="PANTHER" id="PTHR32438">
    <property type="entry name" value="4-ALPHA-GLUCANOTRANSFERASE DPE1, CHLOROPLASTIC/AMYLOPLASTIC"/>
    <property type="match status" value="1"/>
</dbReference>
<comment type="similarity">
    <text evidence="2 10">Belongs to the disproportionating enzyme family.</text>
</comment>
<evidence type="ECO:0000256" key="3">
    <source>
        <dbReference type="ARBA" id="ARBA00012560"/>
    </source>
</evidence>
<evidence type="ECO:0000256" key="5">
    <source>
        <dbReference type="ARBA" id="ARBA00022676"/>
    </source>
</evidence>
<dbReference type="PANTHER" id="PTHR32438:SF5">
    <property type="entry name" value="4-ALPHA-GLUCANOTRANSFERASE DPE1, CHLOROPLASTIC_AMYLOPLASTIC"/>
    <property type="match status" value="1"/>
</dbReference>
<dbReference type="InterPro" id="IPR017853">
    <property type="entry name" value="GH"/>
</dbReference>
<protein>
    <recommendedName>
        <fullName evidence="4 10">4-alpha-glucanotransferase</fullName>
        <ecNumber evidence="3 10">2.4.1.25</ecNumber>
    </recommendedName>
    <alternativeName>
        <fullName evidence="8 10">Amylomaltase</fullName>
    </alternativeName>
    <alternativeName>
        <fullName evidence="9 10">Disproportionating enzyme</fullName>
    </alternativeName>
</protein>